<dbReference type="GeneID" id="81371038"/>
<feature type="region of interest" description="Disordered" evidence="1">
    <location>
        <begin position="85"/>
        <end position="108"/>
    </location>
</feature>
<dbReference type="RefSeq" id="XP_056487609.1">
    <property type="nucleotide sequence ID" value="XM_056632058.1"/>
</dbReference>
<sequence>MTIMCIWGSCIDRNGLYIATAVTNIIIDLALIVVPIPLGYSSGTATHSRRKGGITRLQDDIHLVETPGSRNNETGTVKEVGWEVTEEPGWGPSDATTLPPTQDTIHTV</sequence>
<reference evidence="3" key="1">
    <citation type="submission" date="2022-12" db="EMBL/GenBank/DDBJ databases">
        <authorList>
            <person name="Petersen C."/>
        </authorList>
    </citation>
    <scope>NUCLEOTIDE SEQUENCE</scope>
    <source>
        <strain evidence="3">IBT 29677</strain>
    </source>
</reference>
<dbReference type="AlphaFoldDB" id="A0A9W9VZ36"/>
<evidence type="ECO:0000313" key="4">
    <source>
        <dbReference type="Proteomes" id="UP001147747"/>
    </source>
</evidence>
<keyword evidence="2" id="KW-1133">Transmembrane helix</keyword>
<reference evidence="3" key="2">
    <citation type="journal article" date="2023" name="IMA Fungus">
        <title>Comparative genomic study of the Penicillium genus elucidates a diverse pangenome and 15 lateral gene transfer events.</title>
        <authorList>
            <person name="Petersen C."/>
            <person name="Sorensen T."/>
            <person name="Nielsen M.R."/>
            <person name="Sondergaard T.E."/>
            <person name="Sorensen J.L."/>
            <person name="Fitzpatrick D.A."/>
            <person name="Frisvad J.C."/>
            <person name="Nielsen K.L."/>
        </authorList>
    </citation>
    <scope>NUCLEOTIDE SEQUENCE</scope>
    <source>
        <strain evidence="3">IBT 29677</strain>
    </source>
</reference>
<accession>A0A9W9VZ36</accession>
<evidence type="ECO:0000313" key="3">
    <source>
        <dbReference type="EMBL" id="KAJ5391931.1"/>
    </source>
</evidence>
<protein>
    <submittedName>
        <fullName evidence="3">Uncharacterized protein</fullName>
    </submittedName>
</protein>
<keyword evidence="2" id="KW-0812">Transmembrane</keyword>
<dbReference type="EMBL" id="JAPZBU010000008">
    <property type="protein sequence ID" value="KAJ5391931.1"/>
    <property type="molecule type" value="Genomic_DNA"/>
</dbReference>
<keyword evidence="2" id="KW-0472">Membrane</keyword>
<dbReference type="Proteomes" id="UP001147747">
    <property type="component" value="Unassembled WGS sequence"/>
</dbReference>
<evidence type="ECO:0000256" key="2">
    <source>
        <dbReference type="SAM" id="Phobius"/>
    </source>
</evidence>
<comment type="caution">
    <text evidence="3">The sequence shown here is derived from an EMBL/GenBank/DDBJ whole genome shotgun (WGS) entry which is preliminary data.</text>
</comment>
<name>A0A9W9VZ36_9EURO</name>
<feature type="transmembrane region" description="Helical" evidence="2">
    <location>
        <begin position="16"/>
        <end position="40"/>
    </location>
</feature>
<keyword evidence="4" id="KW-1185">Reference proteome</keyword>
<organism evidence="3 4">
    <name type="scientific">Penicillium cosmopolitanum</name>
    <dbReference type="NCBI Taxonomy" id="1131564"/>
    <lineage>
        <taxon>Eukaryota</taxon>
        <taxon>Fungi</taxon>
        <taxon>Dikarya</taxon>
        <taxon>Ascomycota</taxon>
        <taxon>Pezizomycotina</taxon>
        <taxon>Eurotiomycetes</taxon>
        <taxon>Eurotiomycetidae</taxon>
        <taxon>Eurotiales</taxon>
        <taxon>Aspergillaceae</taxon>
        <taxon>Penicillium</taxon>
    </lineage>
</organism>
<gene>
    <name evidence="3" type="ORF">N7509_007421</name>
</gene>
<proteinExistence type="predicted"/>
<feature type="compositionally biased region" description="Polar residues" evidence="1">
    <location>
        <begin position="94"/>
        <end position="108"/>
    </location>
</feature>
<evidence type="ECO:0000256" key="1">
    <source>
        <dbReference type="SAM" id="MobiDB-lite"/>
    </source>
</evidence>